<comment type="caution">
    <text evidence="13">The sequence shown here is derived from an EMBL/GenBank/DDBJ whole genome shotgun (WGS) entry which is preliminary data.</text>
</comment>
<feature type="signal peptide" evidence="10">
    <location>
        <begin position="1"/>
        <end position="27"/>
    </location>
</feature>
<accession>A0ABV6R181</accession>
<evidence type="ECO:0000256" key="1">
    <source>
        <dbReference type="ARBA" id="ARBA00001947"/>
    </source>
</evidence>
<dbReference type="InterPro" id="IPR050626">
    <property type="entry name" value="Peptidase_M16"/>
</dbReference>
<dbReference type="Pfam" id="PF05193">
    <property type="entry name" value="Peptidase_M16_C"/>
    <property type="match status" value="2"/>
</dbReference>
<feature type="domain" description="Peptidase M16 N-terminal" evidence="11">
    <location>
        <begin position="61"/>
        <end position="182"/>
    </location>
</feature>
<feature type="domain" description="Peptidase M16 C-terminal" evidence="12">
    <location>
        <begin position="713"/>
        <end position="876"/>
    </location>
</feature>
<dbReference type="PANTHER" id="PTHR43690:SF17">
    <property type="entry name" value="PROTEIN YHJJ"/>
    <property type="match status" value="1"/>
</dbReference>
<keyword evidence="9" id="KW-0175">Coiled coil</keyword>
<evidence type="ECO:0000256" key="4">
    <source>
        <dbReference type="ARBA" id="ARBA00022723"/>
    </source>
</evidence>
<comment type="similarity">
    <text evidence="2 8">Belongs to the peptidase M16 family.</text>
</comment>
<proteinExistence type="inferred from homology"/>
<dbReference type="PANTHER" id="PTHR43690">
    <property type="entry name" value="NARDILYSIN"/>
    <property type="match status" value="1"/>
</dbReference>
<evidence type="ECO:0000256" key="6">
    <source>
        <dbReference type="ARBA" id="ARBA00022833"/>
    </source>
</evidence>
<keyword evidence="5" id="KW-0378">Hydrolase</keyword>
<evidence type="ECO:0000256" key="8">
    <source>
        <dbReference type="RuleBase" id="RU004447"/>
    </source>
</evidence>
<gene>
    <name evidence="13" type="ORF">ACFFGE_05730</name>
</gene>
<keyword evidence="14" id="KW-1185">Reference proteome</keyword>
<evidence type="ECO:0000256" key="9">
    <source>
        <dbReference type="SAM" id="Coils"/>
    </source>
</evidence>
<dbReference type="InterPro" id="IPR011765">
    <property type="entry name" value="Pept_M16_N"/>
</dbReference>
<evidence type="ECO:0000256" key="7">
    <source>
        <dbReference type="ARBA" id="ARBA00023049"/>
    </source>
</evidence>
<comment type="cofactor">
    <cofactor evidence="1">
        <name>Zn(2+)</name>
        <dbReference type="ChEBI" id="CHEBI:29105"/>
    </cofactor>
</comment>
<dbReference type="Gene3D" id="3.30.830.10">
    <property type="entry name" value="Metalloenzyme, LuxS/M16 peptidase-like"/>
    <property type="match status" value="4"/>
</dbReference>
<sequence length="949" mass="101353">MIRVRRLLLVCASSVALLGAAGLPAFAQVAPSDPWPQASSDVPVDTAVRFGTLENGMRYAILRNATPPGQASLRLRIDAGSLMENEDQLGLAHFMEHMAFNGTTNIPENDLLRILERLGLAFGADTNAATGFDQTFYMLELPRTNDETVDTALRIMREQVSEALMAPDAIDEERGVIVGEERTRNTPQLRSLKAQLALLAPGQRIANRLPIGDLEVIRTAPRERFVAFYDAYYRPSRATMIAVGDFDVDVMEQKIRDAFASWEPRGPDGPEPDLGEVADREPETRILVEPGVQSNVQINFTRDPDLDPDSIAERRENTVVGLGLAVLNRRLGELARADDPPFIGAGASVDTLVDSLDLTSVSAAFNPGGLKRALETIEQETRRLAEFGVTAQELQREITDRRTALENAVNAAATRTTPALASGLLNATNADAVFTSPQTNLDLFNTTVESLTPEAVNAAVAQAFQGEGPLVLVVTPEPIEGGEAAVTGWLEASRAQPVTARAEEAALEWPYAEFGASTAPSDQRVIGEIETTVVTFPNGVRLTVKPTDFREEQILVSVRTGIGELGLPTDRPTAQLLAPLTFTQGGLGELTLDQLNRVLSGRIYSVGFGIEGDAYRLSGATRPQDLELQMEVLAAYLTDPGVRPAPFEQIKALFPQIVAQQSATPGGAFGLQAPGLLASGDARQGFPSAEAVAGFTNDQLKADVTAGLAQGPIEIVMVGDVTVEDAVAATASTFGALPPRSARPAPAPGAEVLRFPAGTPEPVRLTHTGPAEQALGYIAWPTTDAIADATEARQIAVLAAILELRITDRIREELAIAYSPNAGSSSSDVYRGYGSIFASAQTTPENQSVFFTEMDAIAASLRDTPVDEDELTRARAPMIERLRRAQAGNEYWLSQLSDAAGDANAVADIVGHVADLEAVTAADIQALAQRYLVADRAWRASVVSAGATE</sequence>
<dbReference type="PROSITE" id="PS00143">
    <property type="entry name" value="INSULINASE"/>
    <property type="match status" value="1"/>
</dbReference>
<dbReference type="Pfam" id="PF00675">
    <property type="entry name" value="Peptidase_M16"/>
    <property type="match status" value="1"/>
</dbReference>
<dbReference type="Proteomes" id="UP001589906">
    <property type="component" value="Unassembled WGS sequence"/>
</dbReference>
<evidence type="ECO:0000256" key="10">
    <source>
        <dbReference type="SAM" id="SignalP"/>
    </source>
</evidence>
<name>A0ABV6R181_9CAUL</name>
<dbReference type="InterPro" id="IPR011249">
    <property type="entry name" value="Metalloenz_LuxS/M16"/>
</dbReference>
<evidence type="ECO:0000259" key="11">
    <source>
        <dbReference type="Pfam" id="PF00675"/>
    </source>
</evidence>
<dbReference type="SUPFAM" id="SSF63411">
    <property type="entry name" value="LuxS/MPP-like metallohydrolase"/>
    <property type="match status" value="4"/>
</dbReference>
<keyword evidence="6" id="KW-0862">Zinc</keyword>
<reference evidence="13 14" key="1">
    <citation type="submission" date="2024-09" db="EMBL/GenBank/DDBJ databases">
        <authorList>
            <person name="Sun Q."/>
            <person name="Mori K."/>
        </authorList>
    </citation>
    <scope>NUCLEOTIDE SEQUENCE [LARGE SCALE GENOMIC DNA]</scope>
    <source>
        <strain evidence="13 14">NCAIM B.02621</strain>
    </source>
</reference>
<feature type="chain" id="PRO_5047499220" evidence="10">
    <location>
        <begin position="28"/>
        <end position="949"/>
    </location>
</feature>
<feature type="coiled-coil region" evidence="9">
    <location>
        <begin position="377"/>
        <end position="411"/>
    </location>
</feature>
<evidence type="ECO:0000313" key="14">
    <source>
        <dbReference type="Proteomes" id="UP001589906"/>
    </source>
</evidence>
<evidence type="ECO:0000259" key="12">
    <source>
        <dbReference type="Pfam" id="PF05193"/>
    </source>
</evidence>
<keyword evidence="3" id="KW-0645">Protease</keyword>
<feature type="domain" description="Peptidase M16 C-terminal" evidence="12">
    <location>
        <begin position="222"/>
        <end position="398"/>
    </location>
</feature>
<protein>
    <submittedName>
        <fullName evidence="13">M16 family metallopeptidase</fullName>
    </submittedName>
</protein>
<dbReference type="EMBL" id="JBHLSW010000004">
    <property type="protein sequence ID" value="MFC0633375.1"/>
    <property type="molecule type" value="Genomic_DNA"/>
</dbReference>
<evidence type="ECO:0000256" key="2">
    <source>
        <dbReference type="ARBA" id="ARBA00007261"/>
    </source>
</evidence>
<dbReference type="InterPro" id="IPR001431">
    <property type="entry name" value="Pept_M16_Zn_BS"/>
</dbReference>
<keyword evidence="10" id="KW-0732">Signal</keyword>
<dbReference type="InterPro" id="IPR007863">
    <property type="entry name" value="Peptidase_M16_C"/>
</dbReference>
<keyword evidence="4" id="KW-0479">Metal-binding</keyword>
<evidence type="ECO:0000256" key="5">
    <source>
        <dbReference type="ARBA" id="ARBA00022801"/>
    </source>
</evidence>
<organism evidence="13 14">
    <name type="scientific">Brevundimonas balnearis</name>
    <dbReference type="NCBI Taxonomy" id="1572858"/>
    <lineage>
        <taxon>Bacteria</taxon>
        <taxon>Pseudomonadati</taxon>
        <taxon>Pseudomonadota</taxon>
        <taxon>Alphaproteobacteria</taxon>
        <taxon>Caulobacterales</taxon>
        <taxon>Caulobacteraceae</taxon>
        <taxon>Brevundimonas</taxon>
    </lineage>
</organism>
<evidence type="ECO:0000256" key="3">
    <source>
        <dbReference type="ARBA" id="ARBA00022670"/>
    </source>
</evidence>
<dbReference type="RefSeq" id="WP_376835245.1">
    <property type="nucleotide sequence ID" value="NZ_JBHLSW010000004.1"/>
</dbReference>
<evidence type="ECO:0000313" key="13">
    <source>
        <dbReference type="EMBL" id="MFC0633375.1"/>
    </source>
</evidence>
<keyword evidence="7" id="KW-0482">Metalloprotease</keyword>